<protein>
    <submittedName>
        <fullName evidence="1">XRE family transcriptional regulator</fullName>
    </submittedName>
</protein>
<comment type="caution">
    <text evidence="1">The sequence shown here is derived from an EMBL/GenBank/DDBJ whole genome shotgun (WGS) entry which is preliminary data.</text>
</comment>
<evidence type="ECO:0000313" key="1">
    <source>
        <dbReference type="EMBL" id="TGK99932.1"/>
    </source>
</evidence>
<reference evidence="2" key="1">
    <citation type="journal article" date="2019" name="PLoS Negl. Trop. Dis.">
        <title>Revisiting the worldwide diversity of Leptospira species in the environment.</title>
        <authorList>
            <person name="Vincent A.T."/>
            <person name="Schiettekatte O."/>
            <person name="Bourhy P."/>
            <person name="Veyrier F.J."/>
            <person name="Picardeau M."/>
        </authorList>
    </citation>
    <scope>NUCLEOTIDE SEQUENCE [LARGE SCALE GENOMIC DNA]</scope>
    <source>
        <strain evidence="2">201800278</strain>
    </source>
</reference>
<gene>
    <name evidence="1" type="ORF">EHQ31_13955</name>
</gene>
<dbReference type="EMBL" id="RQFO01000017">
    <property type="protein sequence ID" value="TGK99932.1"/>
    <property type="molecule type" value="Genomic_DNA"/>
</dbReference>
<dbReference type="Proteomes" id="UP000297465">
    <property type="component" value="Unassembled WGS sequence"/>
</dbReference>
<dbReference type="Gene3D" id="1.10.260.40">
    <property type="entry name" value="lambda repressor-like DNA-binding domains"/>
    <property type="match status" value="1"/>
</dbReference>
<sequence length="110" mass="12597">MKKVKVKRNSIENLEKSLPAESIARAKHKAEQMLFHINLAELRKLVGLRQEDITKFSQSGLSKLESRKDMKISTLINYLDSLGMDLEIKARLRNNKTGKSKKEFVLLKAS</sequence>
<dbReference type="RefSeq" id="WP_135571167.1">
    <property type="nucleotide sequence ID" value="NZ_RQFN01000024.1"/>
</dbReference>
<organism evidence="1 2">
    <name type="scientific">Leptospira montravelensis</name>
    <dbReference type="NCBI Taxonomy" id="2484961"/>
    <lineage>
        <taxon>Bacteria</taxon>
        <taxon>Pseudomonadati</taxon>
        <taxon>Spirochaetota</taxon>
        <taxon>Spirochaetia</taxon>
        <taxon>Leptospirales</taxon>
        <taxon>Leptospiraceae</taxon>
        <taxon>Leptospira</taxon>
    </lineage>
</organism>
<dbReference type="SUPFAM" id="SSF47413">
    <property type="entry name" value="lambda repressor-like DNA-binding domains"/>
    <property type="match status" value="1"/>
</dbReference>
<dbReference type="InterPro" id="IPR010982">
    <property type="entry name" value="Lambda_DNA-bd_dom_sf"/>
</dbReference>
<proteinExistence type="predicted"/>
<keyword evidence="2" id="KW-1185">Reference proteome</keyword>
<name>A0ABY2LPA1_9LEPT</name>
<evidence type="ECO:0000313" key="2">
    <source>
        <dbReference type="Proteomes" id="UP000297465"/>
    </source>
</evidence>
<accession>A0ABY2LPA1</accession>